<dbReference type="InterPro" id="IPR042099">
    <property type="entry name" value="ANL_N_sf"/>
</dbReference>
<gene>
    <name evidence="3" type="ORF">AAW31_03655</name>
    <name evidence="4" type="ORF">BCL69_1001103</name>
</gene>
<proteinExistence type="predicted"/>
<dbReference type="GO" id="GO:0006631">
    <property type="term" value="P:fatty acid metabolic process"/>
    <property type="evidence" value="ECO:0007669"/>
    <property type="project" value="TreeGrafter"/>
</dbReference>
<feature type="domain" description="AMP-dependent synthetase/ligase" evidence="1">
    <location>
        <begin position="33"/>
        <end position="394"/>
    </location>
</feature>
<dbReference type="PANTHER" id="PTHR43201:SF32">
    <property type="entry name" value="2-SUCCINYLBENZOATE--COA LIGASE, CHLOROPLASTIC_PEROXISOMAL"/>
    <property type="match status" value="1"/>
</dbReference>
<evidence type="ECO:0000313" key="4">
    <source>
        <dbReference type="EMBL" id="TYP94571.1"/>
    </source>
</evidence>
<dbReference type="Proteomes" id="UP000324176">
    <property type="component" value="Unassembled WGS sequence"/>
</dbReference>
<dbReference type="GO" id="GO:0031956">
    <property type="term" value="F:medium-chain fatty acid-CoA ligase activity"/>
    <property type="evidence" value="ECO:0007669"/>
    <property type="project" value="TreeGrafter"/>
</dbReference>
<evidence type="ECO:0000313" key="3">
    <source>
        <dbReference type="EMBL" id="AKH37110.1"/>
    </source>
</evidence>
<dbReference type="OrthoDB" id="9766486at2"/>
<dbReference type="PROSITE" id="PS00455">
    <property type="entry name" value="AMP_BINDING"/>
    <property type="match status" value="1"/>
</dbReference>
<reference evidence="4 6" key="3">
    <citation type="submission" date="2019-07" db="EMBL/GenBank/DDBJ databases">
        <title>Active sludge and wastewater microbial communities from Klosterneuburg, Austria.</title>
        <authorList>
            <person name="Wagner M."/>
        </authorList>
    </citation>
    <scope>NUCLEOTIDE SEQUENCE [LARGE SCALE GENOMIC DNA]</scope>
    <source>
        <strain evidence="4 6">Nm2</strain>
    </source>
</reference>
<evidence type="ECO:0000259" key="2">
    <source>
        <dbReference type="Pfam" id="PF13193"/>
    </source>
</evidence>
<keyword evidence="5" id="KW-1185">Reference proteome</keyword>
<dbReference type="InterPro" id="IPR025110">
    <property type="entry name" value="AMP-bd_C"/>
</dbReference>
<dbReference type="KEGG" id="nco:AAW31_03655"/>
<dbReference type="Gene3D" id="3.30.300.30">
    <property type="match status" value="1"/>
</dbReference>
<dbReference type="InterPro" id="IPR045851">
    <property type="entry name" value="AMP-bd_C_sf"/>
</dbReference>
<dbReference type="RefSeq" id="WP_046849204.1">
    <property type="nucleotide sequence ID" value="NZ_CBDIPD010000045.1"/>
</dbReference>
<protein>
    <submittedName>
        <fullName evidence="3">AMP-dependent synthetase</fullName>
    </submittedName>
    <submittedName>
        <fullName evidence="4">Acyl-CoA synthetase</fullName>
    </submittedName>
</protein>
<sequence length="557" mass="61222">MNPSGIIDLVPVEVRRQWTQKGIYPNKSVYTLFQEHAQHHPSNPAVMSLDQIITYAELLDKTQRLANSFKNLGIVPGDVIAYQLPNTWRSCAIDLAAAALGAIVAPFPPGRGRLDIESLLKRCHARVVIVEQEHANIDLCELIESLRPTLLSLRILVVEGEAKSGWHTLDSLFQTLPIHSSALPQVSPDSPVRFLISSGTESEPKWVAYSHNALVGGRGRFLQRIHSNGKTFRGFYLMPLGTAFGSTATFGVLSWLGGSIVLMKQFEIAGAIKAIGKLKPTHIFGVPTMFQRIAADPALQETDTSSLIAIISGGAKIDEASIYRSTEAFRCSFISLYGSADGVNCHTTLLDDLSTVINKAGQPNPDICSIRIVDDQRQDVAQGDLGEIAARGPLSPMQYVNAPELDAMYRDKDGWVYTGDLGFIDQDGYLILSGRKKDIIIRGGTNISPVQIENIAVSHPAVISAACVPISDPDLGQRVCLCLVLRDGMEYLSLSQFTHYLREHGLETNKLPEYLRYYKQLPLNPAGKIDKKQLATELELINQYLKKHNLSKESANV</sequence>
<dbReference type="InterPro" id="IPR020845">
    <property type="entry name" value="AMP-binding_CS"/>
</dbReference>
<name>A0A0F7K9X8_9PROT</name>
<feature type="domain" description="AMP-binding enzyme C-terminal" evidence="2">
    <location>
        <begin position="451"/>
        <end position="528"/>
    </location>
</feature>
<evidence type="ECO:0000313" key="5">
    <source>
        <dbReference type="Proteomes" id="UP000034156"/>
    </source>
</evidence>
<organism evidence="3 5">
    <name type="scientific">Nitrosomonas communis</name>
    <dbReference type="NCBI Taxonomy" id="44574"/>
    <lineage>
        <taxon>Bacteria</taxon>
        <taxon>Pseudomonadati</taxon>
        <taxon>Pseudomonadota</taxon>
        <taxon>Betaproteobacteria</taxon>
        <taxon>Nitrosomonadales</taxon>
        <taxon>Nitrosomonadaceae</taxon>
        <taxon>Nitrosomonas</taxon>
    </lineage>
</organism>
<evidence type="ECO:0000259" key="1">
    <source>
        <dbReference type="Pfam" id="PF00501"/>
    </source>
</evidence>
<accession>A0A0F7K9X8</accession>
<dbReference type="AlphaFoldDB" id="A0A0F7K9X8"/>
<dbReference type="Gene3D" id="3.40.50.12780">
    <property type="entry name" value="N-terminal domain of ligase-like"/>
    <property type="match status" value="1"/>
</dbReference>
<evidence type="ECO:0000313" key="6">
    <source>
        <dbReference type="Proteomes" id="UP000324176"/>
    </source>
</evidence>
<dbReference type="InterPro" id="IPR000873">
    <property type="entry name" value="AMP-dep_synth/lig_dom"/>
</dbReference>
<dbReference type="Pfam" id="PF13193">
    <property type="entry name" value="AMP-binding_C"/>
    <property type="match status" value="1"/>
</dbReference>
<dbReference type="PATRIC" id="fig|44574.3.peg.881"/>
<reference evidence="5" key="1">
    <citation type="submission" date="2015-05" db="EMBL/GenBank/DDBJ databases">
        <title>Draft genome of Nitrosomonas communis strain Nm2.</title>
        <authorList>
            <person name="Kozlowski J.A."/>
            <person name="Kits K.D."/>
            <person name="Stein L.Y."/>
        </authorList>
    </citation>
    <scope>NUCLEOTIDE SEQUENCE [LARGE SCALE GENOMIC DNA]</scope>
    <source>
        <strain evidence="5">Nm2</strain>
    </source>
</reference>
<dbReference type="PANTHER" id="PTHR43201">
    <property type="entry name" value="ACYL-COA SYNTHETASE"/>
    <property type="match status" value="1"/>
</dbReference>
<dbReference type="EMBL" id="VNHT01000001">
    <property type="protein sequence ID" value="TYP94571.1"/>
    <property type="molecule type" value="Genomic_DNA"/>
</dbReference>
<reference evidence="3 5" key="2">
    <citation type="journal article" date="2016" name="Genome Announc.">
        <title>Genome Sequence of Nitrosomonas communis Strain Nm2, a Mesophilic Ammonia-Oxidizing Bacterium Isolated from Mediterranean Soil.</title>
        <authorList>
            <person name="Kozlowski J.A."/>
            <person name="Kits K.D."/>
            <person name="Stein L.Y."/>
        </authorList>
    </citation>
    <scope>NUCLEOTIDE SEQUENCE [LARGE SCALE GENOMIC DNA]</scope>
    <source>
        <strain evidence="3 5">Nm2</strain>
    </source>
</reference>
<dbReference type="SUPFAM" id="SSF56801">
    <property type="entry name" value="Acetyl-CoA synthetase-like"/>
    <property type="match status" value="1"/>
</dbReference>
<dbReference type="Proteomes" id="UP000034156">
    <property type="component" value="Chromosome"/>
</dbReference>
<dbReference type="EMBL" id="CP011451">
    <property type="protein sequence ID" value="AKH37110.1"/>
    <property type="molecule type" value="Genomic_DNA"/>
</dbReference>
<dbReference type="Pfam" id="PF00501">
    <property type="entry name" value="AMP-binding"/>
    <property type="match status" value="1"/>
</dbReference>